<proteinExistence type="predicted"/>
<dbReference type="RefSeq" id="XP_024686659.1">
    <property type="nucleotide sequence ID" value="XM_024826052.1"/>
</dbReference>
<evidence type="ECO:0000313" key="2">
    <source>
        <dbReference type="Proteomes" id="UP000234474"/>
    </source>
</evidence>
<dbReference type="EMBL" id="MSZS01000001">
    <property type="protein sequence ID" value="PKX98064.1"/>
    <property type="molecule type" value="Genomic_DNA"/>
</dbReference>
<name>A0A2I1CKA8_ASPN1</name>
<reference evidence="2" key="1">
    <citation type="journal article" date="2018" name="Proc. Natl. Acad. Sci. U.S.A.">
        <title>Linking secondary metabolites to gene clusters through genome sequencing of six diverse Aspergillus species.</title>
        <authorList>
            <person name="Kaerboelling I."/>
            <person name="Vesth T.C."/>
            <person name="Frisvad J.C."/>
            <person name="Nybo J.L."/>
            <person name="Theobald S."/>
            <person name="Kuo A."/>
            <person name="Bowyer P."/>
            <person name="Matsuda Y."/>
            <person name="Mondo S."/>
            <person name="Lyhne E.K."/>
            <person name="Kogle M.E."/>
            <person name="Clum A."/>
            <person name="Lipzen A."/>
            <person name="Salamov A."/>
            <person name="Ngan C.Y."/>
            <person name="Daum C."/>
            <person name="Chiniquy J."/>
            <person name="Barry K."/>
            <person name="LaButti K."/>
            <person name="Haridas S."/>
            <person name="Simmons B.A."/>
            <person name="Magnuson J.K."/>
            <person name="Mortensen U.H."/>
            <person name="Larsen T.O."/>
            <person name="Grigoriev I.V."/>
            <person name="Baker S.E."/>
            <person name="Andersen M.R."/>
        </authorList>
    </citation>
    <scope>NUCLEOTIDE SEQUENCE [LARGE SCALE GENOMIC DNA]</scope>
    <source>
        <strain evidence="2">IBT 16806</strain>
    </source>
</reference>
<gene>
    <name evidence="1" type="ORF">P174DRAFT_436461</name>
</gene>
<evidence type="ECO:0000313" key="1">
    <source>
        <dbReference type="EMBL" id="PKX98064.1"/>
    </source>
</evidence>
<dbReference type="AlphaFoldDB" id="A0A2I1CKA8"/>
<keyword evidence="2" id="KW-1185">Reference proteome</keyword>
<accession>A0A2I1CKA8</accession>
<sequence>MEIFSKEPKNQEKWAIGPRGFPASATSFMRISLWLEISSKVPMAVGMAHEAKVRPCLMRDLYGCLHIPPKRHHQ</sequence>
<organism evidence="1 2">
    <name type="scientific">Aspergillus novofumigatus (strain IBT 16806)</name>
    <dbReference type="NCBI Taxonomy" id="1392255"/>
    <lineage>
        <taxon>Eukaryota</taxon>
        <taxon>Fungi</taxon>
        <taxon>Dikarya</taxon>
        <taxon>Ascomycota</taxon>
        <taxon>Pezizomycotina</taxon>
        <taxon>Eurotiomycetes</taxon>
        <taxon>Eurotiomycetidae</taxon>
        <taxon>Eurotiales</taxon>
        <taxon>Aspergillaceae</taxon>
        <taxon>Aspergillus</taxon>
        <taxon>Aspergillus subgen. Fumigati</taxon>
    </lineage>
</organism>
<protein>
    <submittedName>
        <fullName evidence="1">Uncharacterized protein</fullName>
    </submittedName>
</protein>
<dbReference type="Proteomes" id="UP000234474">
    <property type="component" value="Unassembled WGS sequence"/>
</dbReference>
<dbReference type="GeneID" id="36533377"/>
<comment type="caution">
    <text evidence="1">The sequence shown here is derived from an EMBL/GenBank/DDBJ whole genome shotgun (WGS) entry which is preliminary data.</text>
</comment>
<dbReference type="VEuPathDB" id="FungiDB:P174DRAFT_436461"/>